<reference evidence="1 2" key="1">
    <citation type="submission" date="2024-11" db="EMBL/GenBank/DDBJ databases">
        <title>A near-complete genome assembly of Cinchona calisaya.</title>
        <authorList>
            <person name="Lian D.C."/>
            <person name="Zhao X.W."/>
            <person name="Wei L."/>
        </authorList>
    </citation>
    <scope>NUCLEOTIDE SEQUENCE [LARGE SCALE GENOMIC DNA]</scope>
    <source>
        <tissue evidence="1">Nenye</tissue>
    </source>
</reference>
<proteinExistence type="predicted"/>
<keyword evidence="2" id="KW-1185">Reference proteome</keyword>
<comment type="caution">
    <text evidence="1">The sequence shown here is derived from an EMBL/GenBank/DDBJ whole genome shotgun (WGS) entry which is preliminary data.</text>
</comment>
<feature type="non-terminal residue" evidence="1">
    <location>
        <position position="50"/>
    </location>
</feature>
<gene>
    <name evidence="1" type="ORF">ACH5RR_039850</name>
</gene>
<evidence type="ECO:0000313" key="2">
    <source>
        <dbReference type="Proteomes" id="UP001630127"/>
    </source>
</evidence>
<name>A0ABD2XZH2_9GENT</name>
<sequence>MINYMVSPASSPDIDEVVVDLDDQAKLMIDRLTRGTSQQDVVSIVGMPGL</sequence>
<evidence type="ECO:0000313" key="1">
    <source>
        <dbReference type="EMBL" id="KAL3500757.1"/>
    </source>
</evidence>
<dbReference type="Proteomes" id="UP001630127">
    <property type="component" value="Unassembled WGS sequence"/>
</dbReference>
<dbReference type="EMBL" id="JBJUIK010000016">
    <property type="protein sequence ID" value="KAL3500757.1"/>
    <property type="molecule type" value="Genomic_DNA"/>
</dbReference>
<accession>A0ABD2XZH2</accession>
<protein>
    <submittedName>
        <fullName evidence="1">Uncharacterized protein</fullName>
    </submittedName>
</protein>
<dbReference type="AlphaFoldDB" id="A0ABD2XZH2"/>
<organism evidence="1 2">
    <name type="scientific">Cinchona calisaya</name>
    <dbReference type="NCBI Taxonomy" id="153742"/>
    <lineage>
        <taxon>Eukaryota</taxon>
        <taxon>Viridiplantae</taxon>
        <taxon>Streptophyta</taxon>
        <taxon>Embryophyta</taxon>
        <taxon>Tracheophyta</taxon>
        <taxon>Spermatophyta</taxon>
        <taxon>Magnoliopsida</taxon>
        <taxon>eudicotyledons</taxon>
        <taxon>Gunneridae</taxon>
        <taxon>Pentapetalae</taxon>
        <taxon>asterids</taxon>
        <taxon>lamiids</taxon>
        <taxon>Gentianales</taxon>
        <taxon>Rubiaceae</taxon>
        <taxon>Cinchonoideae</taxon>
        <taxon>Cinchoneae</taxon>
        <taxon>Cinchona</taxon>
    </lineage>
</organism>